<dbReference type="GO" id="GO:0032040">
    <property type="term" value="C:small-subunit processome"/>
    <property type="evidence" value="ECO:0007669"/>
    <property type="project" value="TreeGrafter"/>
</dbReference>
<organism evidence="2 3">
    <name type="scientific">Scylla paramamosain</name>
    <name type="common">Mud crab</name>
    <dbReference type="NCBI Taxonomy" id="85552"/>
    <lineage>
        <taxon>Eukaryota</taxon>
        <taxon>Metazoa</taxon>
        <taxon>Ecdysozoa</taxon>
        <taxon>Arthropoda</taxon>
        <taxon>Crustacea</taxon>
        <taxon>Multicrustacea</taxon>
        <taxon>Malacostraca</taxon>
        <taxon>Eumalacostraca</taxon>
        <taxon>Eucarida</taxon>
        <taxon>Decapoda</taxon>
        <taxon>Pleocyemata</taxon>
        <taxon>Brachyura</taxon>
        <taxon>Eubrachyura</taxon>
        <taxon>Portunoidea</taxon>
        <taxon>Portunidae</taxon>
        <taxon>Portuninae</taxon>
        <taxon>Scylla</taxon>
    </lineage>
</organism>
<evidence type="ECO:0000313" key="2">
    <source>
        <dbReference type="EMBL" id="KAK8402197.1"/>
    </source>
</evidence>
<keyword evidence="3" id="KW-1185">Reference proteome</keyword>
<feature type="domain" description="WDR36/Utp21 N-terminal" evidence="1">
    <location>
        <begin position="94"/>
        <end position="176"/>
    </location>
</feature>
<dbReference type="PANTHER" id="PTHR22840:SF12">
    <property type="entry name" value="WD REPEAT-CONTAINING PROTEIN 36"/>
    <property type="match status" value="1"/>
</dbReference>
<sequence>MAEGSKIFTPYRALGLVSTNIPPVVRYIQRRKENLVVTVVGNTFHTYGAAKLGLLGVGNPHENPIVAVCGDAFHIYTASGNDIYAWRRGTELKHNGKIILHNIKYDETVMELHQDWGKVTGIGFRSDGFPVMVTGSEIGHIAIWNLEEKNLISQIRDAHHGPVLGLKCLLNEPLLMVVPGFSRYEMATQHLHCLQDFMAALVIVFLVQGKIPP</sequence>
<proteinExistence type="predicted"/>
<dbReference type="Gene3D" id="2.130.10.10">
    <property type="entry name" value="YVTN repeat-like/Quinoprotein amine dehydrogenase"/>
    <property type="match status" value="2"/>
</dbReference>
<dbReference type="EMBL" id="JARAKH010000008">
    <property type="protein sequence ID" value="KAK8402197.1"/>
    <property type="molecule type" value="Genomic_DNA"/>
</dbReference>
<dbReference type="InterPro" id="IPR015943">
    <property type="entry name" value="WD40/YVTN_repeat-like_dom_sf"/>
</dbReference>
<evidence type="ECO:0000313" key="3">
    <source>
        <dbReference type="Proteomes" id="UP001487740"/>
    </source>
</evidence>
<reference evidence="2 3" key="1">
    <citation type="submission" date="2023-03" db="EMBL/GenBank/DDBJ databases">
        <title>High-quality genome of Scylla paramamosain provides insights in environmental adaptation.</title>
        <authorList>
            <person name="Zhang L."/>
        </authorList>
    </citation>
    <scope>NUCLEOTIDE SEQUENCE [LARGE SCALE GENOMIC DNA]</scope>
    <source>
        <strain evidence="2">LZ_2023a</strain>
        <tissue evidence="2">Muscle</tissue>
    </source>
</reference>
<dbReference type="InterPro" id="IPR036322">
    <property type="entry name" value="WD40_repeat_dom_sf"/>
</dbReference>
<accession>A0AAW0UV61</accession>
<gene>
    <name evidence="2" type="ORF">O3P69_001352</name>
</gene>
<name>A0AAW0UV61_SCYPA</name>
<comment type="caution">
    <text evidence="2">The sequence shown here is derived from an EMBL/GenBank/DDBJ whole genome shotgun (WGS) entry which is preliminary data.</text>
</comment>
<dbReference type="GO" id="GO:0006364">
    <property type="term" value="P:rRNA processing"/>
    <property type="evidence" value="ECO:0007669"/>
    <property type="project" value="TreeGrafter"/>
</dbReference>
<dbReference type="GO" id="GO:0034388">
    <property type="term" value="C:Pwp2p-containing subcomplex of 90S preribosome"/>
    <property type="evidence" value="ECO:0007669"/>
    <property type="project" value="TreeGrafter"/>
</dbReference>
<evidence type="ECO:0000259" key="1">
    <source>
        <dbReference type="Pfam" id="PF25171"/>
    </source>
</evidence>
<dbReference type="SUPFAM" id="SSF50978">
    <property type="entry name" value="WD40 repeat-like"/>
    <property type="match status" value="1"/>
</dbReference>
<dbReference type="Proteomes" id="UP001487740">
    <property type="component" value="Unassembled WGS sequence"/>
</dbReference>
<dbReference type="AlphaFoldDB" id="A0AAW0UV61"/>
<dbReference type="Pfam" id="PF25171">
    <property type="entry name" value="Beta-prop_WDR36-Utp21_1st"/>
    <property type="match status" value="1"/>
</dbReference>
<protein>
    <recommendedName>
        <fullName evidence="1">WDR36/Utp21 N-terminal domain-containing protein</fullName>
    </recommendedName>
</protein>
<dbReference type="PANTHER" id="PTHR22840">
    <property type="entry name" value="WD REPEAT-CONTAINING PROTEIN 36"/>
    <property type="match status" value="1"/>
</dbReference>
<dbReference type="InterPro" id="IPR059157">
    <property type="entry name" value="WDR36-Utp21_N"/>
</dbReference>